<protein>
    <submittedName>
        <fullName evidence="1">Uncharacterized protein</fullName>
    </submittedName>
</protein>
<feature type="non-terminal residue" evidence="1">
    <location>
        <position position="1"/>
    </location>
</feature>
<accession>A0A061RX48</accession>
<sequence length="68" mass="7048">SGRSIPQGMMRRQVGAAGASLAAWHGTALVLRPFVPAPPITRMAADLVLLPDPSLPLTLAAADMSPPY</sequence>
<reference evidence="1" key="1">
    <citation type="submission" date="2014-05" db="EMBL/GenBank/DDBJ databases">
        <title>The transcriptome of the halophilic microalga Tetraselmis sp. GSL018 isolated from the Great Salt Lake, Utah.</title>
        <authorList>
            <person name="Jinkerson R.E."/>
            <person name="D'Adamo S."/>
            <person name="Posewitz M.C."/>
        </authorList>
    </citation>
    <scope>NUCLEOTIDE SEQUENCE</scope>
    <source>
        <strain evidence="1">GSL018</strain>
    </source>
</reference>
<evidence type="ECO:0000313" key="1">
    <source>
        <dbReference type="EMBL" id="JAC76528.1"/>
    </source>
</evidence>
<dbReference type="EMBL" id="GBEZ01009040">
    <property type="protein sequence ID" value="JAC76528.1"/>
    <property type="molecule type" value="Transcribed_RNA"/>
</dbReference>
<dbReference type="AlphaFoldDB" id="A0A061RX48"/>
<proteinExistence type="predicted"/>
<gene>
    <name evidence="1" type="ORF">TSPGSL018_19906</name>
</gene>
<organism evidence="1">
    <name type="scientific">Tetraselmis sp. GSL018</name>
    <dbReference type="NCBI Taxonomy" id="582737"/>
    <lineage>
        <taxon>Eukaryota</taxon>
        <taxon>Viridiplantae</taxon>
        <taxon>Chlorophyta</taxon>
        <taxon>core chlorophytes</taxon>
        <taxon>Chlorodendrophyceae</taxon>
        <taxon>Chlorodendrales</taxon>
        <taxon>Chlorodendraceae</taxon>
        <taxon>Tetraselmis</taxon>
    </lineage>
</organism>
<name>A0A061RX48_9CHLO</name>